<dbReference type="PANTHER" id="PTHR44899:SF10">
    <property type="entry name" value="NIMA-RELATED KINASE 2"/>
    <property type="match status" value="1"/>
</dbReference>
<dbReference type="PROSITE" id="PS50011">
    <property type="entry name" value="PROTEIN_KINASE_DOM"/>
    <property type="match status" value="1"/>
</dbReference>
<reference evidence="14" key="1">
    <citation type="submission" date="2021-05" db="EMBL/GenBank/DDBJ databases">
        <title>A free-living protist that lacks canonical eukaryotic 1 DNA replication and segregation systems.</title>
        <authorList>
            <person name="Salas-Leiva D.E."/>
            <person name="Tromer E.C."/>
            <person name="Curtis B.A."/>
            <person name="Jerlstrom-Hultqvist J."/>
            <person name="Kolisko M."/>
            <person name="Yi Z."/>
            <person name="Salas-Leiva J.S."/>
            <person name="Gallot-Lavallee L."/>
            <person name="Kops G.J.P.L."/>
            <person name="Archibald J.M."/>
            <person name="Simpson A.G.B."/>
            <person name="Roger A.J."/>
        </authorList>
    </citation>
    <scope>NUCLEOTIDE SEQUENCE</scope>
    <source>
        <strain evidence="14">BICM</strain>
    </source>
</reference>
<evidence type="ECO:0000259" key="12">
    <source>
        <dbReference type="PROSITE" id="PS50011"/>
    </source>
</evidence>
<dbReference type="PROSITE" id="PS00107">
    <property type="entry name" value="PROTEIN_KINASE_ATP"/>
    <property type="match status" value="1"/>
</dbReference>
<feature type="compositionally biased region" description="Basic and acidic residues" evidence="11">
    <location>
        <begin position="286"/>
        <end position="333"/>
    </location>
</feature>
<dbReference type="EC" id="2.7.11.1" evidence="1"/>
<dbReference type="Pfam" id="PF00069">
    <property type="entry name" value="Pkinase"/>
    <property type="match status" value="1"/>
</dbReference>
<dbReference type="InterPro" id="IPR011009">
    <property type="entry name" value="Kinase-like_dom_sf"/>
</dbReference>
<evidence type="ECO:0000256" key="7">
    <source>
        <dbReference type="ARBA" id="ARBA00047899"/>
    </source>
</evidence>
<dbReference type="OrthoDB" id="248923at2759"/>
<keyword evidence="15" id="KW-1185">Reference proteome</keyword>
<evidence type="ECO:0000256" key="3">
    <source>
        <dbReference type="ARBA" id="ARBA00022679"/>
    </source>
</evidence>
<dbReference type="GO" id="GO:0005524">
    <property type="term" value="F:ATP binding"/>
    <property type="evidence" value="ECO:0007669"/>
    <property type="project" value="UniProtKB-UniRule"/>
</dbReference>
<evidence type="ECO:0000256" key="5">
    <source>
        <dbReference type="ARBA" id="ARBA00022777"/>
    </source>
</evidence>
<dbReference type="InterPro" id="IPR051131">
    <property type="entry name" value="NEK_Ser/Thr_kinase_NIMA"/>
</dbReference>
<name>A0A8J6AQL8_9EUKA</name>
<gene>
    <name evidence="13" type="ORF">J8273_6349</name>
    <name evidence="14" type="ORF">J8273_6356</name>
</gene>
<evidence type="ECO:0000256" key="11">
    <source>
        <dbReference type="SAM" id="MobiDB-lite"/>
    </source>
</evidence>
<comment type="catalytic activity">
    <reaction evidence="8">
        <text>L-seryl-[protein] + ATP = O-phospho-L-seryl-[protein] + ADP + H(+)</text>
        <dbReference type="Rhea" id="RHEA:17989"/>
        <dbReference type="Rhea" id="RHEA-COMP:9863"/>
        <dbReference type="Rhea" id="RHEA-COMP:11604"/>
        <dbReference type="ChEBI" id="CHEBI:15378"/>
        <dbReference type="ChEBI" id="CHEBI:29999"/>
        <dbReference type="ChEBI" id="CHEBI:30616"/>
        <dbReference type="ChEBI" id="CHEBI:83421"/>
        <dbReference type="ChEBI" id="CHEBI:456216"/>
        <dbReference type="EC" id="2.7.11.1"/>
    </reaction>
</comment>
<evidence type="ECO:0000313" key="15">
    <source>
        <dbReference type="Proteomes" id="UP000717585"/>
    </source>
</evidence>
<keyword evidence="6 9" id="KW-0067">ATP-binding</keyword>
<evidence type="ECO:0000256" key="2">
    <source>
        <dbReference type="ARBA" id="ARBA00022527"/>
    </source>
</evidence>
<dbReference type="Gene3D" id="3.30.200.20">
    <property type="entry name" value="Phosphorylase Kinase, domain 1"/>
    <property type="match status" value="1"/>
</dbReference>
<keyword evidence="2 10" id="KW-0723">Serine/threonine-protein kinase</keyword>
<evidence type="ECO:0000256" key="6">
    <source>
        <dbReference type="ARBA" id="ARBA00022840"/>
    </source>
</evidence>
<keyword evidence="5 14" id="KW-0418">Kinase</keyword>
<evidence type="ECO:0000256" key="4">
    <source>
        <dbReference type="ARBA" id="ARBA00022741"/>
    </source>
</evidence>
<evidence type="ECO:0000256" key="9">
    <source>
        <dbReference type="PROSITE-ProRule" id="PRU10141"/>
    </source>
</evidence>
<evidence type="ECO:0000313" key="14">
    <source>
        <dbReference type="EMBL" id="KAG9391591.1"/>
    </source>
</evidence>
<dbReference type="EMBL" id="JAHDYR010000053">
    <property type="protein sequence ID" value="KAG9391591.1"/>
    <property type="molecule type" value="Genomic_DNA"/>
</dbReference>
<dbReference type="Gene3D" id="1.10.510.10">
    <property type="entry name" value="Transferase(Phosphotransferase) domain 1"/>
    <property type="match status" value="1"/>
</dbReference>
<dbReference type="PROSITE" id="PS00108">
    <property type="entry name" value="PROTEIN_KINASE_ST"/>
    <property type="match status" value="1"/>
</dbReference>
<feature type="binding site" evidence="9">
    <location>
        <position position="31"/>
    </location>
    <ligand>
        <name>ATP</name>
        <dbReference type="ChEBI" id="CHEBI:30616"/>
    </ligand>
</feature>
<accession>A0A8J6AQL8</accession>
<evidence type="ECO:0000256" key="1">
    <source>
        <dbReference type="ARBA" id="ARBA00012513"/>
    </source>
</evidence>
<dbReference type="SUPFAM" id="SSF56112">
    <property type="entry name" value="Protein kinase-like (PK-like)"/>
    <property type="match status" value="1"/>
</dbReference>
<comment type="caution">
    <text evidence="14">The sequence shown here is derived from an EMBL/GenBank/DDBJ whole genome shotgun (WGS) entry which is preliminary data.</text>
</comment>
<evidence type="ECO:0000256" key="10">
    <source>
        <dbReference type="RuleBase" id="RU000304"/>
    </source>
</evidence>
<comment type="similarity">
    <text evidence="10">Belongs to the protein kinase superfamily.</text>
</comment>
<dbReference type="EMBL" id="JAHDYR010000053">
    <property type="protein sequence ID" value="KAG9391584.1"/>
    <property type="molecule type" value="Genomic_DNA"/>
</dbReference>
<protein>
    <recommendedName>
        <fullName evidence="1">non-specific serine/threonine protein kinase</fullName>
        <ecNumber evidence="1">2.7.11.1</ecNumber>
    </recommendedName>
</protein>
<dbReference type="PANTHER" id="PTHR44899">
    <property type="entry name" value="CAMK FAMILY PROTEIN KINASE"/>
    <property type="match status" value="1"/>
</dbReference>
<dbReference type="GO" id="GO:0004674">
    <property type="term" value="F:protein serine/threonine kinase activity"/>
    <property type="evidence" value="ECO:0007669"/>
    <property type="project" value="UniProtKB-KW"/>
</dbReference>
<dbReference type="InterPro" id="IPR000719">
    <property type="entry name" value="Prot_kinase_dom"/>
</dbReference>
<sequence length="373" mass="42164">MAEYKTIEELGRGSFGQVMKVERNGEIMAAKIVKYARMSEKEKKLLVDEVNILRDLSHPNIVRYIDRDVNREAGKLTVFMEYCAGGDLAAYIRRHKREARPIRDDVIWSVFAQMVSALAACHTRKPTEILHRDIKPGNIMIGEGQCVKLGDFGLARELNANSYAFTNVGTPLYMSPEQIQKRPYDDKCDIWSLGCVIYELATLNPPFTATTQETLNRKILRESPLPIRGRDDELIALINTMLDKSPVRRPSAASLESNPRMAKILATINKTAPSQEAASEPSDESVADRRERELDRREAEVRRREADLERREAAVARRETEATRREQSLKTREATTAGRQFTAAAPARPTYGGLNYGYGAGRRPGLADNYRNY</sequence>
<keyword evidence="4 9" id="KW-0547">Nucleotide-binding</keyword>
<dbReference type="InterPro" id="IPR017441">
    <property type="entry name" value="Protein_kinase_ATP_BS"/>
</dbReference>
<keyword evidence="3" id="KW-0808">Transferase</keyword>
<dbReference type="SMART" id="SM00220">
    <property type="entry name" value="S_TKc"/>
    <property type="match status" value="1"/>
</dbReference>
<comment type="catalytic activity">
    <reaction evidence="7">
        <text>L-threonyl-[protein] + ATP = O-phospho-L-threonyl-[protein] + ADP + H(+)</text>
        <dbReference type="Rhea" id="RHEA:46608"/>
        <dbReference type="Rhea" id="RHEA-COMP:11060"/>
        <dbReference type="Rhea" id="RHEA-COMP:11605"/>
        <dbReference type="ChEBI" id="CHEBI:15378"/>
        <dbReference type="ChEBI" id="CHEBI:30013"/>
        <dbReference type="ChEBI" id="CHEBI:30616"/>
        <dbReference type="ChEBI" id="CHEBI:61977"/>
        <dbReference type="ChEBI" id="CHEBI:456216"/>
        <dbReference type="EC" id="2.7.11.1"/>
    </reaction>
</comment>
<dbReference type="CDD" id="cd08217">
    <property type="entry name" value="STKc_Nek2"/>
    <property type="match status" value="1"/>
</dbReference>
<organism evidence="14 15">
    <name type="scientific">Carpediemonas membranifera</name>
    <dbReference type="NCBI Taxonomy" id="201153"/>
    <lineage>
        <taxon>Eukaryota</taxon>
        <taxon>Metamonada</taxon>
        <taxon>Carpediemonas-like organisms</taxon>
        <taxon>Carpediemonas</taxon>
    </lineage>
</organism>
<feature type="domain" description="Protein kinase" evidence="12">
    <location>
        <begin position="4"/>
        <end position="261"/>
    </location>
</feature>
<dbReference type="Proteomes" id="UP000717585">
    <property type="component" value="Unassembled WGS sequence"/>
</dbReference>
<feature type="region of interest" description="Disordered" evidence="11">
    <location>
        <begin position="270"/>
        <end position="373"/>
    </location>
</feature>
<evidence type="ECO:0000256" key="8">
    <source>
        <dbReference type="ARBA" id="ARBA00048679"/>
    </source>
</evidence>
<dbReference type="InterPro" id="IPR008271">
    <property type="entry name" value="Ser/Thr_kinase_AS"/>
</dbReference>
<evidence type="ECO:0000313" key="13">
    <source>
        <dbReference type="EMBL" id="KAG9391584.1"/>
    </source>
</evidence>
<proteinExistence type="inferred from homology"/>
<dbReference type="AlphaFoldDB" id="A0A8J6AQL8"/>